<feature type="transmembrane region" description="Helical" evidence="5">
    <location>
        <begin position="150"/>
        <end position="167"/>
    </location>
</feature>
<dbReference type="InterPro" id="IPR027469">
    <property type="entry name" value="Cation_efflux_TMD_sf"/>
</dbReference>
<dbReference type="OrthoDB" id="9799649at2"/>
<evidence type="ECO:0000259" key="6">
    <source>
        <dbReference type="Pfam" id="PF01545"/>
    </source>
</evidence>
<feature type="transmembrane region" description="Helical" evidence="5">
    <location>
        <begin position="107"/>
        <end position="129"/>
    </location>
</feature>
<feature type="transmembrane region" description="Helical" evidence="5">
    <location>
        <begin position="53"/>
        <end position="72"/>
    </location>
</feature>
<reference evidence="7 8" key="1">
    <citation type="submission" date="2014-09" db="EMBL/GenBank/DDBJ databases">
        <title>Isolation and characterization of Aurantimonas altamirensis ON-56566 from clinical sample following a dog bite.</title>
        <authorList>
            <person name="Eshaghi A."/>
            <person name="Li A."/>
            <person name="Shahinas D."/>
            <person name="Bahn P."/>
            <person name="Kus J.V."/>
            <person name="Patel S.N."/>
        </authorList>
    </citation>
    <scope>NUCLEOTIDE SEQUENCE [LARGE SCALE GENOMIC DNA]</scope>
    <source>
        <strain evidence="7 8">ON-56566</strain>
    </source>
</reference>
<evidence type="ECO:0000313" key="7">
    <source>
        <dbReference type="EMBL" id="KHJ53985.1"/>
    </source>
</evidence>
<dbReference type="AlphaFoldDB" id="A0A0B1Q571"/>
<dbReference type="RefSeq" id="WP_012092650.1">
    <property type="nucleotide sequence ID" value="NZ_BBWQ01000022.1"/>
</dbReference>
<dbReference type="Pfam" id="PF01545">
    <property type="entry name" value="Cation_efflux"/>
    <property type="match status" value="1"/>
</dbReference>
<dbReference type="GO" id="GO:0008324">
    <property type="term" value="F:monoatomic cation transmembrane transporter activity"/>
    <property type="evidence" value="ECO:0007669"/>
    <property type="project" value="InterPro"/>
</dbReference>
<evidence type="ECO:0000313" key="8">
    <source>
        <dbReference type="Proteomes" id="UP000030826"/>
    </source>
</evidence>
<gene>
    <name evidence="7" type="ORF">LA66_15530</name>
</gene>
<evidence type="ECO:0000256" key="2">
    <source>
        <dbReference type="ARBA" id="ARBA00022692"/>
    </source>
</evidence>
<dbReference type="InterPro" id="IPR058533">
    <property type="entry name" value="Cation_efflux_TM"/>
</dbReference>
<comment type="subcellular location">
    <subcellularLocation>
        <location evidence="1">Membrane</location>
        <topology evidence="1">Multi-pass membrane protein</topology>
    </subcellularLocation>
</comment>
<feature type="transmembrane region" description="Helical" evidence="5">
    <location>
        <begin position="20"/>
        <end position="41"/>
    </location>
</feature>
<evidence type="ECO:0000256" key="3">
    <source>
        <dbReference type="ARBA" id="ARBA00022989"/>
    </source>
</evidence>
<evidence type="ECO:0000256" key="5">
    <source>
        <dbReference type="SAM" id="Phobius"/>
    </source>
</evidence>
<comment type="caution">
    <text evidence="7">The sequence shown here is derived from an EMBL/GenBank/DDBJ whole genome shotgun (WGS) entry which is preliminary data.</text>
</comment>
<protein>
    <submittedName>
        <fullName evidence="7">Cation transporter</fullName>
    </submittedName>
</protein>
<dbReference type="GeneID" id="97241158"/>
<evidence type="ECO:0000256" key="1">
    <source>
        <dbReference type="ARBA" id="ARBA00004141"/>
    </source>
</evidence>
<keyword evidence="2 5" id="KW-0812">Transmembrane</keyword>
<keyword evidence="3 5" id="KW-1133">Transmembrane helix</keyword>
<evidence type="ECO:0000256" key="4">
    <source>
        <dbReference type="ARBA" id="ARBA00023136"/>
    </source>
</evidence>
<dbReference type="Proteomes" id="UP000030826">
    <property type="component" value="Unassembled WGS sequence"/>
</dbReference>
<dbReference type="SUPFAM" id="SSF161111">
    <property type="entry name" value="Cation efflux protein transmembrane domain-like"/>
    <property type="match status" value="1"/>
</dbReference>
<name>A0A0B1Q571_9HYPH</name>
<sequence>MSNQSQGSANSSEKSEQWALAWVLAINTAQAAIVGGLGWWAQSTGLMGSALDNLGDAGVYAISLFVVGRGLAAKVRVARLSGMLLIVFAGLLLFEVGRRFFTGSDPIGPVMIAVAIASALTNMICMWFLKSHRESGVHLQASWIFTTNDMLVNSAIAVSGLAVILFNSPYPDLIIGLGVVVVVVRSGFEILEKAGEAGKGEKEHD</sequence>
<organism evidence="7 8">
    <name type="scientific">Aureimonas altamirensis</name>
    <dbReference type="NCBI Taxonomy" id="370622"/>
    <lineage>
        <taxon>Bacteria</taxon>
        <taxon>Pseudomonadati</taxon>
        <taxon>Pseudomonadota</taxon>
        <taxon>Alphaproteobacteria</taxon>
        <taxon>Hyphomicrobiales</taxon>
        <taxon>Aurantimonadaceae</taxon>
        <taxon>Aureimonas</taxon>
    </lineage>
</organism>
<proteinExistence type="predicted"/>
<feature type="transmembrane region" description="Helical" evidence="5">
    <location>
        <begin position="84"/>
        <end position="101"/>
    </location>
</feature>
<dbReference type="STRING" id="370622.LA66_15530"/>
<dbReference type="Gene3D" id="1.20.1510.10">
    <property type="entry name" value="Cation efflux protein transmembrane domain"/>
    <property type="match status" value="1"/>
</dbReference>
<accession>A0A0B1Q571</accession>
<dbReference type="GO" id="GO:0016020">
    <property type="term" value="C:membrane"/>
    <property type="evidence" value="ECO:0007669"/>
    <property type="project" value="UniProtKB-SubCell"/>
</dbReference>
<dbReference type="EMBL" id="JRFJ01000004">
    <property type="protein sequence ID" value="KHJ53985.1"/>
    <property type="molecule type" value="Genomic_DNA"/>
</dbReference>
<feature type="domain" description="Cation efflux protein transmembrane" evidence="6">
    <location>
        <begin position="23"/>
        <end position="194"/>
    </location>
</feature>
<keyword evidence="4 5" id="KW-0472">Membrane</keyword>